<evidence type="ECO:0000313" key="2">
    <source>
        <dbReference type="Proteomes" id="UP000034324"/>
    </source>
</evidence>
<dbReference type="EMBL" id="LBVC01000061">
    <property type="protein sequence ID" value="KKQ76777.1"/>
    <property type="molecule type" value="Genomic_DNA"/>
</dbReference>
<comment type="caution">
    <text evidence="1">The sequence shown here is derived from an EMBL/GenBank/DDBJ whole genome shotgun (WGS) entry which is preliminary data.</text>
</comment>
<dbReference type="Proteomes" id="UP000034324">
    <property type="component" value="Unassembled WGS sequence"/>
</dbReference>
<feature type="non-terminal residue" evidence="1">
    <location>
        <position position="1"/>
    </location>
</feature>
<evidence type="ECO:0000313" key="1">
    <source>
        <dbReference type="EMBL" id="KKQ76777.1"/>
    </source>
</evidence>
<sequence length="491" mass="56811">EKYHVLPNTLQFSTGFMLGVGSELRKTEQEALDRFLGIVGLKDKGITFQEFQNFAESWNQEIGSLLTLALHYQSIYPEGLPLLGNIIESMIKGTYAAKRYDLTNGLTREQLKPMIRARNNAEKIRLLNLWRGKFPHFNTVLETKREHNEIDRASLQHELRVRLSEEGHFHFDQLFRLEELSNLSYDQRKLVIKVLGNYLSSEKEPVNFGQFRQELASSLSSEHITQLIALSQFFKTMFFDRKSPTEIYSSLDRLISNIKDKWPELYNLELVSLDMDQFIRDQLNRILEQEEEVESQRHTYLTFYTDHPKTLLEIGKYPVSSSCQNFESTGELNKALLGYVFDSHIKALCIVELSSRLDLPDDVLNSAKVEIDEGKNKVKIELPSGEIYEAGFSRPKARKIIMLGTFYREQPTLVIEPLYSRDIDRQLAENLMEEAIKKMRDAIIWRGYIKFVLVREKDEDVIVAGSHNPAGHYNDIIHGESGQNGESYKLS</sequence>
<name>A0A0G0KD68_9BACT</name>
<protein>
    <submittedName>
        <fullName evidence="1">Uncharacterized protein</fullName>
    </submittedName>
</protein>
<accession>A0A0G0KD68</accession>
<dbReference type="AlphaFoldDB" id="A0A0G0KD68"/>
<organism evidence="1 2">
    <name type="scientific">Candidatus Daviesbacteria bacterium GW2011_GWF2_38_6</name>
    <dbReference type="NCBI Taxonomy" id="1618432"/>
    <lineage>
        <taxon>Bacteria</taxon>
        <taxon>Candidatus Daviesiibacteriota</taxon>
    </lineage>
</organism>
<gene>
    <name evidence="1" type="ORF">US99_C0061G0005</name>
</gene>
<proteinExistence type="predicted"/>
<reference evidence="1 2" key="1">
    <citation type="journal article" date="2015" name="Nature">
        <title>rRNA introns, odd ribosomes, and small enigmatic genomes across a large radiation of phyla.</title>
        <authorList>
            <person name="Brown C.T."/>
            <person name="Hug L.A."/>
            <person name="Thomas B.C."/>
            <person name="Sharon I."/>
            <person name="Castelle C.J."/>
            <person name="Singh A."/>
            <person name="Wilkins M.J."/>
            <person name="Williams K.H."/>
            <person name="Banfield J.F."/>
        </authorList>
    </citation>
    <scope>NUCLEOTIDE SEQUENCE [LARGE SCALE GENOMIC DNA]</scope>
</reference>